<dbReference type="AlphaFoldDB" id="A0A9D0ZVK0"/>
<sequence length="261" mass="28544">MRFARGMVFGMTLAIGILKADPVCAENQGKLPEIASWQNGFGYQEDGTQITGGWAYDMVNPAGRYVQFGEDGSVIQKTENPDTMDMGENYTGTELVPATLAIRAELFDGFSGTVTVLLEGSGGIQRTVELRQDNFYGLNIPVNSGDYRVIKAEARDEIHSYVTQFPDSIVHLSEKGAQVLKIQVIDQVTKEAETTGEQIEQASEEVPEKGNHALETEQMEEEKGGVRREMGAKRMAAICGGIGGLCLAGILLLRKKRKKYS</sequence>
<name>A0A9D0ZVK0_9FIRM</name>
<dbReference type="EMBL" id="DVFT01000108">
    <property type="protein sequence ID" value="HIQ96368.1"/>
    <property type="molecule type" value="Genomic_DNA"/>
</dbReference>
<feature type="transmembrane region" description="Helical" evidence="2">
    <location>
        <begin position="235"/>
        <end position="253"/>
    </location>
</feature>
<organism evidence="3 4">
    <name type="scientific">Candidatus Limivivens merdigallinarum</name>
    <dbReference type="NCBI Taxonomy" id="2840859"/>
    <lineage>
        <taxon>Bacteria</taxon>
        <taxon>Bacillati</taxon>
        <taxon>Bacillota</taxon>
        <taxon>Clostridia</taxon>
        <taxon>Lachnospirales</taxon>
        <taxon>Lachnospiraceae</taxon>
        <taxon>Lachnospiraceae incertae sedis</taxon>
        <taxon>Candidatus Limivivens</taxon>
    </lineage>
</organism>
<feature type="compositionally biased region" description="Basic and acidic residues" evidence="1">
    <location>
        <begin position="206"/>
        <end position="227"/>
    </location>
</feature>
<feature type="region of interest" description="Disordered" evidence="1">
    <location>
        <begin position="194"/>
        <end position="227"/>
    </location>
</feature>
<keyword evidence="2" id="KW-0472">Membrane</keyword>
<dbReference type="Proteomes" id="UP000886886">
    <property type="component" value="Unassembled WGS sequence"/>
</dbReference>
<evidence type="ECO:0000256" key="1">
    <source>
        <dbReference type="SAM" id="MobiDB-lite"/>
    </source>
</evidence>
<evidence type="ECO:0000313" key="4">
    <source>
        <dbReference type="Proteomes" id="UP000886886"/>
    </source>
</evidence>
<keyword evidence="2" id="KW-1133">Transmembrane helix</keyword>
<comment type="caution">
    <text evidence="3">The sequence shown here is derived from an EMBL/GenBank/DDBJ whole genome shotgun (WGS) entry which is preliminary data.</text>
</comment>
<gene>
    <name evidence="3" type="ORF">IAB26_07385</name>
</gene>
<reference evidence="3" key="2">
    <citation type="journal article" date="2021" name="PeerJ">
        <title>Extensive microbial diversity within the chicken gut microbiome revealed by metagenomics and culture.</title>
        <authorList>
            <person name="Gilroy R."/>
            <person name="Ravi A."/>
            <person name="Getino M."/>
            <person name="Pursley I."/>
            <person name="Horton D.L."/>
            <person name="Alikhan N.F."/>
            <person name="Baker D."/>
            <person name="Gharbi K."/>
            <person name="Hall N."/>
            <person name="Watson M."/>
            <person name="Adriaenssens E.M."/>
            <person name="Foster-Nyarko E."/>
            <person name="Jarju S."/>
            <person name="Secka A."/>
            <person name="Antonio M."/>
            <person name="Oren A."/>
            <person name="Chaudhuri R.R."/>
            <person name="La Ragione R."/>
            <person name="Hildebrand F."/>
            <person name="Pallen M.J."/>
        </authorList>
    </citation>
    <scope>NUCLEOTIDE SEQUENCE</scope>
    <source>
        <strain evidence="3">ChiSjej3B21-11622</strain>
    </source>
</reference>
<proteinExistence type="predicted"/>
<reference evidence="3" key="1">
    <citation type="submission" date="2020-10" db="EMBL/GenBank/DDBJ databases">
        <authorList>
            <person name="Gilroy R."/>
        </authorList>
    </citation>
    <scope>NUCLEOTIDE SEQUENCE</scope>
    <source>
        <strain evidence="3">ChiSjej3B21-11622</strain>
    </source>
</reference>
<accession>A0A9D0ZVK0</accession>
<keyword evidence="2" id="KW-0812">Transmembrane</keyword>
<evidence type="ECO:0000313" key="3">
    <source>
        <dbReference type="EMBL" id="HIQ96368.1"/>
    </source>
</evidence>
<evidence type="ECO:0000256" key="2">
    <source>
        <dbReference type="SAM" id="Phobius"/>
    </source>
</evidence>
<protein>
    <submittedName>
        <fullName evidence="3">Uncharacterized protein</fullName>
    </submittedName>
</protein>